<reference evidence="3" key="2">
    <citation type="submission" date="2024-07" db="EMBL/GenBank/DDBJ databases">
        <title>Two chromosome-level genome assemblies of Korean endemic species Abeliophyllum distichum and Forsythia ovata (Oleaceae).</title>
        <authorList>
            <person name="Jang H."/>
        </authorList>
    </citation>
    <scope>NUCLEOTIDE SEQUENCE [LARGE SCALE GENOMIC DNA]</scope>
</reference>
<protein>
    <submittedName>
        <fullName evidence="1">Uncharacterized protein</fullName>
    </submittedName>
</protein>
<evidence type="ECO:0000313" key="2">
    <source>
        <dbReference type="EMBL" id="KAL2537201.1"/>
    </source>
</evidence>
<name>A0ABD1NVS4_9LAMI</name>
<proteinExistence type="predicted"/>
<accession>A0ABD1NVS4</accession>
<reference evidence="1" key="1">
    <citation type="submission" date="2024-07" db="EMBL/GenBank/DDBJ databases">
        <title>Two chromosome-level genome assemblies of Korean endemic species Abeliophyllum distichum and Forsythia ovata (Oleaceae).</title>
        <authorList>
            <person name="Mun J.H."/>
        </authorList>
    </citation>
    <scope>NUCLEOTIDE SEQUENCE</scope>
    <source>
        <strain evidence="1">KNKB202402200001</strain>
        <tissue evidence="1">Leaf</tissue>
    </source>
</reference>
<evidence type="ECO:0000313" key="1">
    <source>
        <dbReference type="EMBL" id="KAL2455661.1"/>
    </source>
</evidence>
<gene>
    <name evidence="2" type="ORF">Fot_18592</name>
    <name evidence="1" type="ORF">Fot_57366</name>
</gene>
<organism evidence="1 3">
    <name type="scientific">Forsythia ovata</name>
    <dbReference type="NCBI Taxonomy" id="205694"/>
    <lineage>
        <taxon>Eukaryota</taxon>
        <taxon>Viridiplantae</taxon>
        <taxon>Streptophyta</taxon>
        <taxon>Embryophyta</taxon>
        <taxon>Tracheophyta</taxon>
        <taxon>Spermatophyta</taxon>
        <taxon>Magnoliopsida</taxon>
        <taxon>eudicotyledons</taxon>
        <taxon>Gunneridae</taxon>
        <taxon>Pentapetalae</taxon>
        <taxon>asterids</taxon>
        <taxon>lamiids</taxon>
        <taxon>Lamiales</taxon>
        <taxon>Oleaceae</taxon>
        <taxon>Forsythieae</taxon>
        <taxon>Forsythia</taxon>
    </lineage>
</organism>
<keyword evidence="3" id="KW-1185">Reference proteome</keyword>
<dbReference type="Proteomes" id="UP001604277">
    <property type="component" value="Unassembled WGS sequence"/>
</dbReference>
<evidence type="ECO:0000313" key="3">
    <source>
        <dbReference type="Proteomes" id="UP001604277"/>
    </source>
</evidence>
<dbReference type="EMBL" id="JBFOLJ010000104">
    <property type="protein sequence ID" value="KAL2455661.1"/>
    <property type="molecule type" value="Genomic_DNA"/>
</dbReference>
<sequence length="108" mass="11592">MSGATVFFDKHVWCQQGPCDGLASFNCNLFPPHAGHVHVGLLKEANPGTKVLAHNPNTNSVEKEVCVASMGKFDNSLSEGGSTYRTLQSGTKVEVCNEDLHELFSGVD</sequence>
<comment type="caution">
    <text evidence="1">The sequence shown here is derived from an EMBL/GenBank/DDBJ whole genome shotgun (WGS) entry which is preliminary data.</text>
</comment>
<dbReference type="AlphaFoldDB" id="A0ABD1NVS4"/>
<dbReference type="EMBL" id="JBFOLJ010000005">
    <property type="protein sequence ID" value="KAL2537201.1"/>
    <property type="molecule type" value="Genomic_DNA"/>
</dbReference>